<comment type="caution">
    <text evidence="1">The sequence shown here is derived from an EMBL/GenBank/DDBJ whole genome shotgun (WGS) entry which is preliminary data.</text>
</comment>
<keyword evidence="2" id="KW-1185">Reference proteome</keyword>
<evidence type="ECO:0000313" key="1">
    <source>
        <dbReference type="EMBL" id="TBL79921.1"/>
    </source>
</evidence>
<protein>
    <submittedName>
        <fullName evidence="1">Uncharacterized protein</fullName>
    </submittedName>
</protein>
<organism evidence="1 2">
    <name type="scientific">Paenibacillus thalictri</name>
    <dbReference type="NCBI Taxonomy" id="2527873"/>
    <lineage>
        <taxon>Bacteria</taxon>
        <taxon>Bacillati</taxon>
        <taxon>Bacillota</taxon>
        <taxon>Bacilli</taxon>
        <taxon>Bacillales</taxon>
        <taxon>Paenibacillaceae</taxon>
        <taxon>Paenibacillus</taxon>
    </lineage>
</organism>
<reference evidence="1 2" key="1">
    <citation type="submission" date="2019-02" db="EMBL/GenBank/DDBJ databases">
        <title>Paenibacillus sp. nov., isolated from surface-sterilized tissue of Thalictrum simplex L.</title>
        <authorList>
            <person name="Tuo L."/>
        </authorList>
    </citation>
    <scope>NUCLEOTIDE SEQUENCE [LARGE SCALE GENOMIC DNA]</scope>
    <source>
        <strain evidence="1 2">N2SHLJ1</strain>
    </source>
</reference>
<dbReference type="AlphaFoldDB" id="A0A4Q9DXG1"/>
<gene>
    <name evidence="1" type="ORF">EYB31_10045</name>
</gene>
<proteinExistence type="predicted"/>
<accession>A0A4Q9DXG1</accession>
<evidence type="ECO:0000313" key="2">
    <source>
        <dbReference type="Proteomes" id="UP000293142"/>
    </source>
</evidence>
<name>A0A4Q9DXG1_9BACL</name>
<dbReference type="RefSeq" id="WP_131013167.1">
    <property type="nucleotide sequence ID" value="NZ_SIRE01000006.1"/>
</dbReference>
<dbReference type="EMBL" id="SIRE01000006">
    <property type="protein sequence ID" value="TBL79921.1"/>
    <property type="molecule type" value="Genomic_DNA"/>
</dbReference>
<dbReference type="OrthoDB" id="2375390at2"/>
<dbReference type="Proteomes" id="UP000293142">
    <property type="component" value="Unassembled WGS sequence"/>
</dbReference>
<sequence>MTQSNKFFITTVTAAFLFGGAWSGALIPKAFAEDAAVSAAASQASTQDPIDAANQAGIQLDLDHIVDNSATILDMDYADLKDLLASGKSLMEIAQYSESNQQDFESSIISISLQGIDNAINNGLLSGDQSAQLISEVRQRISSAINQAGYQDPVPSVPQAPVVDPAQSVDLGLDKIVALSTIYLNMEYIDVEDALKDGKSLDDIAQSAGKSDSFLKSQLLDYATQNIQSAVNNETISDEQAADLKTKAEAAVVKALATPGYQDHV</sequence>